<keyword evidence="2 7" id="KW-0813">Transport</keyword>
<organism evidence="8 9">
    <name type="scientific">Marinoscillum luteum</name>
    <dbReference type="NCBI Taxonomy" id="861051"/>
    <lineage>
        <taxon>Bacteria</taxon>
        <taxon>Pseudomonadati</taxon>
        <taxon>Bacteroidota</taxon>
        <taxon>Cytophagia</taxon>
        <taxon>Cytophagales</taxon>
        <taxon>Reichenbachiellaceae</taxon>
        <taxon>Marinoscillum</taxon>
    </lineage>
</organism>
<gene>
    <name evidence="7 8" type="primary">atpH</name>
    <name evidence="8" type="ORF">ACHKAR_07145</name>
</gene>
<comment type="function">
    <text evidence="7">This protein is part of the stalk that links CF(0) to CF(1). It either transmits conformational changes from CF(0) to CF(1) or is implicated in proton conduction.</text>
</comment>
<evidence type="ECO:0000256" key="5">
    <source>
        <dbReference type="ARBA" id="ARBA00023136"/>
    </source>
</evidence>
<evidence type="ECO:0000256" key="4">
    <source>
        <dbReference type="ARBA" id="ARBA00023065"/>
    </source>
</evidence>
<dbReference type="InterPro" id="IPR000711">
    <property type="entry name" value="ATPase_OSCP/dsu"/>
</dbReference>
<comment type="subcellular location">
    <subcellularLocation>
        <location evidence="7">Cell membrane</location>
        <topology evidence="7">Peripheral membrane protein</topology>
    </subcellularLocation>
    <subcellularLocation>
        <location evidence="1">Membrane</location>
    </subcellularLocation>
</comment>
<sequence length="181" mass="20547">MSITRIAARYAKPLLELADEKKVTEAVKNDLVNFSDICASNRDFVLMLKSPIITNFKKAEILKQIFDKKVNPLTAAFFDIVTRKNREKYLPEIAREFMVLYNLKMGYQNATVTTTVKLDADMKKAFEKLVTELSGKKPLLGEKVNPELVGGYILQMGDQQIDESLSGHLADLKLKFQKETI</sequence>
<evidence type="ECO:0000256" key="3">
    <source>
        <dbReference type="ARBA" id="ARBA00022781"/>
    </source>
</evidence>
<dbReference type="Gene3D" id="1.10.520.20">
    <property type="entry name" value="N-terminal domain of the delta subunit of the F1F0-ATP synthase"/>
    <property type="match status" value="1"/>
</dbReference>
<name>A0ABW7N6I2_9BACT</name>
<proteinExistence type="inferred from homology"/>
<dbReference type="PANTHER" id="PTHR11910">
    <property type="entry name" value="ATP SYNTHASE DELTA CHAIN"/>
    <property type="match status" value="1"/>
</dbReference>
<keyword evidence="9" id="KW-1185">Reference proteome</keyword>
<dbReference type="Pfam" id="PF00213">
    <property type="entry name" value="OSCP"/>
    <property type="match status" value="1"/>
</dbReference>
<reference evidence="8 9" key="1">
    <citation type="journal article" date="2013" name="Int. J. Syst. Evol. Microbiol.">
        <title>Marinoscillum luteum sp. nov., isolated from marine sediment.</title>
        <authorList>
            <person name="Cha I.T."/>
            <person name="Park S.J."/>
            <person name="Kim S.J."/>
            <person name="Kim J.G."/>
            <person name="Jung M.Y."/>
            <person name="Shin K.S."/>
            <person name="Kwon K.K."/>
            <person name="Yang S.H."/>
            <person name="Seo Y.S."/>
            <person name="Rhee S.K."/>
        </authorList>
    </citation>
    <scope>NUCLEOTIDE SEQUENCE [LARGE SCALE GENOMIC DNA]</scope>
    <source>
        <strain evidence="8 9">KCTC 23939</strain>
    </source>
</reference>
<keyword evidence="6 7" id="KW-0066">ATP synthesis</keyword>
<keyword evidence="3 7" id="KW-0375">Hydrogen ion transport</keyword>
<keyword evidence="4 7" id="KW-0406">Ion transport</keyword>
<keyword evidence="7" id="KW-1003">Cell membrane</keyword>
<comment type="similarity">
    <text evidence="7">Belongs to the ATPase delta chain family.</text>
</comment>
<dbReference type="NCBIfam" id="TIGR01145">
    <property type="entry name" value="ATP_synt_delta"/>
    <property type="match status" value="1"/>
</dbReference>
<accession>A0ABW7N6I2</accession>
<evidence type="ECO:0000256" key="6">
    <source>
        <dbReference type="ARBA" id="ARBA00023310"/>
    </source>
</evidence>
<protein>
    <recommendedName>
        <fullName evidence="7">ATP synthase subunit delta</fullName>
    </recommendedName>
    <alternativeName>
        <fullName evidence="7">ATP synthase F(1) sector subunit delta</fullName>
    </alternativeName>
    <alternativeName>
        <fullName evidence="7">F-type ATPase subunit delta</fullName>
        <shortName evidence="7">F-ATPase subunit delta</shortName>
    </alternativeName>
</protein>
<keyword evidence="7" id="KW-0139">CF(1)</keyword>
<dbReference type="PRINTS" id="PR00125">
    <property type="entry name" value="ATPASEDELTA"/>
</dbReference>
<evidence type="ECO:0000256" key="1">
    <source>
        <dbReference type="ARBA" id="ARBA00004370"/>
    </source>
</evidence>
<keyword evidence="5 7" id="KW-0472">Membrane</keyword>
<dbReference type="HAMAP" id="MF_01416">
    <property type="entry name" value="ATP_synth_delta_bact"/>
    <property type="match status" value="1"/>
</dbReference>
<evidence type="ECO:0000256" key="2">
    <source>
        <dbReference type="ARBA" id="ARBA00022448"/>
    </source>
</evidence>
<comment type="function">
    <text evidence="7">F(1)F(0) ATP synthase produces ATP from ADP in the presence of a proton or sodium gradient. F-type ATPases consist of two structural domains, F(1) containing the extramembraneous catalytic core and F(0) containing the membrane proton channel, linked together by a central stalk and a peripheral stalk. During catalysis, ATP synthesis in the catalytic domain of F(1) is coupled via a rotary mechanism of the central stalk subunits to proton translocation.</text>
</comment>
<evidence type="ECO:0000256" key="7">
    <source>
        <dbReference type="HAMAP-Rule" id="MF_01416"/>
    </source>
</evidence>
<dbReference type="RefSeq" id="WP_395416769.1">
    <property type="nucleotide sequence ID" value="NZ_JBIPKE010000014.1"/>
</dbReference>
<dbReference type="Proteomes" id="UP001610063">
    <property type="component" value="Unassembled WGS sequence"/>
</dbReference>
<dbReference type="SUPFAM" id="SSF47928">
    <property type="entry name" value="N-terminal domain of the delta subunit of the F1F0-ATP synthase"/>
    <property type="match status" value="1"/>
</dbReference>
<dbReference type="EMBL" id="JBIPKE010000014">
    <property type="protein sequence ID" value="MFH6983207.1"/>
    <property type="molecule type" value="Genomic_DNA"/>
</dbReference>
<comment type="caution">
    <text evidence="8">The sequence shown here is derived from an EMBL/GenBank/DDBJ whole genome shotgun (WGS) entry which is preliminary data.</text>
</comment>
<evidence type="ECO:0000313" key="8">
    <source>
        <dbReference type="EMBL" id="MFH6983207.1"/>
    </source>
</evidence>
<evidence type="ECO:0000313" key="9">
    <source>
        <dbReference type="Proteomes" id="UP001610063"/>
    </source>
</evidence>
<dbReference type="InterPro" id="IPR026015">
    <property type="entry name" value="ATP_synth_OSCP/delta_N_sf"/>
</dbReference>